<dbReference type="EMBL" id="CAJVCH010518330">
    <property type="protein sequence ID" value="CAG7821695.1"/>
    <property type="molecule type" value="Genomic_DNA"/>
</dbReference>
<evidence type="ECO:0000313" key="1">
    <source>
        <dbReference type="EMBL" id="CAG7821695.1"/>
    </source>
</evidence>
<name>A0A8J2PNW1_9HEXA</name>
<dbReference type="OrthoDB" id="8026138at2759"/>
<sequence>DNLHGANSDEEAASIITRTIDLFGRGGFSIVNWASSSRTVIKSLSPELRAKGLVSIPDDTVLPVERVLGLNWDAEDDKFVFCTNFPKVKEHVIICSRPPTRREIASLVMSIYDPLGLVAQFTIKGRILLQEAWLLKSGWDDAIPEDMFRKWKWWVEQLKSIVNVRVPRCYSTNLGEAKNTELHIFVDASSQAFACVAYIRVEYSTGVDMGLVLARARVAPLKPLTIPKLELQAAVMGSRLAMTIQKEIQVPLSSRVYWSDSQTVLSWIRSEVP</sequence>
<feature type="non-terminal residue" evidence="1">
    <location>
        <position position="273"/>
    </location>
</feature>
<feature type="non-terminal residue" evidence="1">
    <location>
        <position position="1"/>
    </location>
</feature>
<evidence type="ECO:0008006" key="3">
    <source>
        <dbReference type="Google" id="ProtNLM"/>
    </source>
</evidence>
<dbReference type="Proteomes" id="UP000708208">
    <property type="component" value="Unassembled WGS sequence"/>
</dbReference>
<comment type="caution">
    <text evidence="1">The sequence shown here is derived from an EMBL/GenBank/DDBJ whole genome shotgun (WGS) entry which is preliminary data.</text>
</comment>
<dbReference type="PANTHER" id="PTHR47331">
    <property type="entry name" value="PHD-TYPE DOMAIN-CONTAINING PROTEIN"/>
    <property type="match status" value="1"/>
</dbReference>
<protein>
    <recommendedName>
        <fullName evidence="3">Pao retrotransposon peptidase</fullName>
    </recommendedName>
</protein>
<dbReference type="InterPro" id="IPR008042">
    <property type="entry name" value="Retrotrans_Pao"/>
</dbReference>
<dbReference type="Pfam" id="PF05380">
    <property type="entry name" value="Peptidase_A17"/>
    <property type="match status" value="1"/>
</dbReference>
<reference evidence="1" key="1">
    <citation type="submission" date="2021-06" db="EMBL/GenBank/DDBJ databases">
        <authorList>
            <person name="Hodson N. C."/>
            <person name="Mongue J. A."/>
            <person name="Jaron S. K."/>
        </authorList>
    </citation>
    <scope>NUCLEOTIDE SEQUENCE</scope>
</reference>
<dbReference type="AlphaFoldDB" id="A0A8J2PNW1"/>
<organism evidence="1 2">
    <name type="scientific">Allacma fusca</name>
    <dbReference type="NCBI Taxonomy" id="39272"/>
    <lineage>
        <taxon>Eukaryota</taxon>
        <taxon>Metazoa</taxon>
        <taxon>Ecdysozoa</taxon>
        <taxon>Arthropoda</taxon>
        <taxon>Hexapoda</taxon>
        <taxon>Collembola</taxon>
        <taxon>Symphypleona</taxon>
        <taxon>Sminthuridae</taxon>
        <taxon>Allacma</taxon>
    </lineage>
</organism>
<dbReference type="PANTHER" id="PTHR47331:SF6">
    <property type="entry name" value="DOUBLECORTIN DOMAIN-CONTAINING PROTEIN"/>
    <property type="match status" value="1"/>
</dbReference>
<gene>
    <name evidence="1" type="ORF">AFUS01_LOCUS32013</name>
</gene>
<proteinExistence type="predicted"/>
<evidence type="ECO:0000313" key="2">
    <source>
        <dbReference type="Proteomes" id="UP000708208"/>
    </source>
</evidence>
<accession>A0A8J2PNW1</accession>
<keyword evidence="2" id="KW-1185">Reference proteome</keyword>